<feature type="region of interest" description="Disordered" evidence="1">
    <location>
        <begin position="350"/>
        <end position="520"/>
    </location>
</feature>
<dbReference type="EMBL" id="ML213591">
    <property type="protein sequence ID" value="TFK43649.1"/>
    <property type="molecule type" value="Genomic_DNA"/>
</dbReference>
<feature type="compositionally biased region" description="Low complexity" evidence="1">
    <location>
        <begin position="219"/>
        <end position="229"/>
    </location>
</feature>
<feature type="compositionally biased region" description="Pro residues" evidence="1">
    <location>
        <begin position="405"/>
        <end position="422"/>
    </location>
</feature>
<feature type="region of interest" description="Disordered" evidence="1">
    <location>
        <begin position="1"/>
        <end position="23"/>
    </location>
</feature>
<proteinExistence type="predicted"/>
<dbReference type="Proteomes" id="UP000308652">
    <property type="component" value="Unassembled WGS sequence"/>
</dbReference>
<organism evidence="2 3">
    <name type="scientific">Crucibulum laeve</name>
    <dbReference type="NCBI Taxonomy" id="68775"/>
    <lineage>
        <taxon>Eukaryota</taxon>
        <taxon>Fungi</taxon>
        <taxon>Dikarya</taxon>
        <taxon>Basidiomycota</taxon>
        <taxon>Agaricomycotina</taxon>
        <taxon>Agaricomycetes</taxon>
        <taxon>Agaricomycetidae</taxon>
        <taxon>Agaricales</taxon>
        <taxon>Agaricineae</taxon>
        <taxon>Nidulariaceae</taxon>
        <taxon>Crucibulum</taxon>
    </lineage>
</organism>
<feature type="compositionally biased region" description="Polar residues" evidence="1">
    <location>
        <begin position="177"/>
        <end position="189"/>
    </location>
</feature>
<keyword evidence="3" id="KW-1185">Reference proteome</keyword>
<feature type="region of interest" description="Disordered" evidence="1">
    <location>
        <begin position="150"/>
        <end position="269"/>
    </location>
</feature>
<gene>
    <name evidence="2" type="ORF">BDQ12DRAFT_189931</name>
</gene>
<feature type="region of interest" description="Disordered" evidence="1">
    <location>
        <begin position="87"/>
        <end position="136"/>
    </location>
</feature>
<name>A0A5C3MDZ6_9AGAR</name>
<evidence type="ECO:0000313" key="2">
    <source>
        <dbReference type="EMBL" id="TFK43649.1"/>
    </source>
</evidence>
<dbReference type="AlphaFoldDB" id="A0A5C3MDZ6"/>
<feature type="compositionally biased region" description="Polar residues" evidence="1">
    <location>
        <begin position="200"/>
        <end position="209"/>
    </location>
</feature>
<reference evidence="2 3" key="1">
    <citation type="journal article" date="2019" name="Nat. Ecol. Evol.">
        <title>Megaphylogeny resolves global patterns of mushroom evolution.</title>
        <authorList>
            <person name="Varga T."/>
            <person name="Krizsan K."/>
            <person name="Foldi C."/>
            <person name="Dima B."/>
            <person name="Sanchez-Garcia M."/>
            <person name="Sanchez-Ramirez S."/>
            <person name="Szollosi G.J."/>
            <person name="Szarkandi J.G."/>
            <person name="Papp V."/>
            <person name="Albert L."/>
            <person name="Andreopoulos W."/>
            <person name="Angelini C."/>
            <person name="Antonin V."/>
            <person name="Barry K.W."/>
            <person name="Bougher N.L."/>
            <person name="Buchanan P."/>
            <person name="Buyck B."/>
            <person name="Bense V."/>
            <person name="Catcheside P."/>
            <person name="Chovatia M."/>
            <person name="Cooper J."/>
            <person name="Damon W."/>
            <person name="Desjardin D."/>
            <person name="Finy P."/>
            <person name="Geml J."/>
            <person name="Haridas S."/>
            <person name="Hughes K."/>
            <person name="Justo A."/>
            <person name="Karasinski D."/>
            <person name="Kautmanova I."/>
            <person name="Kiss B."/>
            <person name="Kocsube S."/>
            <person name="Kotiranta H."/>
            <person name="LaButti K.M."/>
            <person name="Lechner B.E."/>
            <person name="Liimatainen K."/>
            <person name="Lipzen A."/>
            <person name="Lukacs Z."/>
            <person name="Mihaltcheva S."/>
            <person name="Morgado L.N."/>
            <person name="Niskanen T."/>
            <person name="Noordeloos M.E."/>
            <person name="Ohm R.A."/>
            <person name="Ortiz-Santana B."/>
            <person name="Ovrebo C."/>
            <person name="Racz N."/>
            <person name="Riley R."/>
            <person name="Savchenko A."/>
            <person name="Shiryaev A."/>
            <person name="Soop K."/>
            <person name="Spirin V."/>
            <person name="Szebenyi C."/>
            <person name="Tomsovsky M."/>
            <person name="Tulloss R.E."/>
            <person name="Uehling J."/>
            <person name="Grigoriev I.V."/>
            <person name="Vagvolgyi C."/>
            <person name="Papp T."/>
            <person name="Martin F.M."/>
            <person name="Miettinen O."/>
            <person name="Hibbett D.S."/>
            <person name="Nagy L.G."/>
        </authorList>
    </citation>
    <scope>NUCLEOTIDE SEQUENCE [LARGE SCALE GENOMIC DNA]</scope>
    <source>
        <strain evidence="2 3">CBS 166.37</strain>
    </source>
</reference>
<evidence type="ECO:0000256" key="1">
    <source>
        <dbReference type="SAM" id="MobiDB-lite"/>
    </source>
</evidence>
<protein>
    <submittedName>
        <fullName evidence="2">Uncharacterized protein</fullName>
    </submittedName>
</protein>
<accession>A0A5C3MDZ6</accession>
<dbReference type="OrthoDB" id="3064491at2759"/>
<sequence length="520" mass="56881">MKPVSFLRNTWRKREQKVADSNDETQIYRPARLVPMTPLSADEHPPKASLPVLTLGVSVTPLQDGLSNWLDHSEVRRDIKGVERSYCTTHDSQPQHNRSIARKDSSSTIRDLTLHSGHGAPPNVSHGPPYNAVHGAPSLSMRASVSSFTSVSDNSSLRRSHRPPKITVYPPVRHQPAINTSSPVSNPRSPTRVKFATPLEVTSASSSESRPGHHHHIPSSKSPSSLRSGPHSHRIRQAHYIPDQESPATTDSMYRGENPALSRPSRGTKTVHAMLDLSTKPKPRSLYHSTGSTPHLPYVEPYSPSPSRLDVHPRPSFVHSESLADPLALFPSPPPLIIRKKVPKPLILRPTPSIAPLPPSPCFSSRDSTPPTTPITPRAHMSGAYLKSISPTSSLKQSPGRPLNNIPPPLFSPPTSPLPTPPTSHNSLPRSPDHGNLSGTRPLRIAKSTSQLRNDAPSPLATHRFTSSEPISELPHDPIRVRRRVLSRPEASPTEGQKFYPDSKDAAAPMDGHVQWGYAL</sequence>
<feature type="compositionally biased region" description="Polar residues" evidence="1">
    <location>
        <begin position="87"/>
        <end position="98"/>
    </location>
</feature>
<evidence type="ECO:0000313" key="3">
    <source>
        <dbReference type="Proteomes" id="UP000308652"/>
    </source>
</evidence>